<reference evidence="3 4" key="1">
    <citation type="submission" date="2024-01" db="EMBL/GenBank/DDBJ databases">
        <title>A draft genome for the cacao thread blight pathogen Marasmiellus scandens.</title>
        <authorList>
            <person name="Baruah I.K."/>
            <person name="Leung J."/>
            <person name="Bukari Y."/>
            <person name="Amoako-Attah I."/>
            <person name="Meinhardt L.W."/>
            <person name="Bailey B.A."/>
            <person name="Cohen S.P."/>
        </authorList>
    </citation>
    <scope>NUCLEOTIDE SEQUENCE [LARGE SCALE GENOMIC DNA]</scope>
    <source>
        <strain evidence="3 4">GH-19</strain>
    </source>
</reference>
<keyword evidence="2" id="KW-1133">Transmembrane helix</keyword>
<organism evidence="3 4">
    <name type="scientific">Marasmiellus scandens</name>
    <dbReference type="NCBI Taxonomy" id="2682957"/>
    <lineage>
        <taxon>Eukaryota</taxon>
        <taxon>Fungi</taxon>
        <taxon>Dikarya</taxon>
        <taxon>Basidiomycota</taxon>
        <taxon>Agaricomycotina</taxon>
        <taxon>Agaricomycetes</taxon>
        <taxon>Agaricomycetidae</taxon>
        <taxon>Agaricales</taxon>
        <taxon>Marasmiineae</taxon>
        <taxon>Omphalotaceae</taxon>
        <taxon>Marasmiellus</taxon>
    </lineage>
</organism>
<protein>
    <submittedName>
        <fullName evidence="3">Uncharacterized protein</fullName>
    </submittedName>
</protein>
<proteinExistence type="predicted"/>
<name>A0ABR1J244_9AGAR</name>
<sequence length="213" mass="22775">MAVTLESSLPCMKAYIKDYVAIQYNAILENARMPDSDIYGGPWIGPPSSHFRPFSQAGAIQVLLSAINEDNDPAPSITSISPSNSPTTSNSTKSGSHHPSSHTGVIVGATVGAAIFLMLALGSAIYCFVHRQKQASNSPVTPFLSQNSFNVRSGSGIISKTDVKTSTHHMEAVTNPADEIDTPELIRVLNQRLHMEQHPGETPPPYHGPEGTV</sequence>
<feature type="compositionally biased region" description="Low complexity" evidence="1">
    <location>
        <begin position="75"/>
        <end position="92"/>
    </location>
</feature>
<keyword evidence="2" id="KW-0472">Membrane</keyword>
<dbReference type="Proteomes" id="UP001498398">
    <property type="component" value="Unassembled WGS sequence"/>
</dbReference>
<gene>
    <name evidence="3" type="ORF">VKT23_014195</name>
</gene>
<keyword evidence="4" id="KW-1185">Reference proteome</keyword>
<evidence type="ECO:0000256" key="2">
    <source>
        <dbReference type="SAM" id="Phobius"/>
    </source>
</evidence>
<keyword evidence="2" id="KW-0812">Transmembrane</keyword>
<accession>A0ABR1J244</accession>
<dbReference type="EMBL" id="JBANRG010000042">
    <property type="protein sequence ID" value="KAK7446983.1"/>
    <property type="molecule type" value="Genomic_DNA"/>
</dbReference>
<comment type="caution">
    <text evidence="3">The sequence shown here is derived from an EMBL/GenBank/DDBJ whole genome shotgun (WGS) entry which is preliminary data.</text>
</comment>
<feature type="region of interest" description="Disordered" evidence="1">
    <location>
        <begin position="74"/>
        <end position="101"/>
    </location>
</feature>
<feature type="transmembrane region" description="Helical" evidence="2">
    <location>
        <begin position="105"/>
        <end position="129"/>
    </location>
</feature>
<evidence type="ECO:0000256" key="1">
    <source>
        <dbReference type="SAM" id="MobiDB-lite"/>
    </source>
</evidence>
<evidence type="ECO:0000313" key="4">
    <source>
        <dbReference type="Proteomes" id="UP001498398"/>
    </source>
</evidence>
<evidence type="ECO:0000313" key="3">
    <source>
        <dbReference type="EMBL" id="KAK7446983.1"/>
    </source>
</evidence>